<feature type="domain" description="Prolyl 4-hydroxylase alpha subunit" evidence="8">
    <location>
        <begin position="89"/>
        <end position="310"/>
    </location>
</feature>
<protein>
    <recommendedName>
        <fullName evidence="8">Prolyl 4-hydroxylase alpha subunit domain-containing protein</fullName>
    </recommendedName>
</protein>
<dbReference type="SMART" id="SM00702">
    <property type="entry name" value="P4Hc"/>
    <property type="match status" value="1"/>
</dbReference>
<gene>
    <name evidence="9" type="ORF">B0T17DRAFT_508600</name>
</gene>
<dbReference type="GO" id="GO:0004656">
    <property type="term" value="F:procollagen-proline 4-dioxygenase activity"/>
    <property type="evidence" value="ECO:0007669"/>
    <property type="project" value="TreeGrafter"/>
</dbReference>
<evidence type="ECO:0000259" key="8">
    <source>
        <dbReference type="SMART" id="SM00702"/>
    </source>
</evidence>
<dbReference type="EMBL" id="JAULSR010000004">
    <property type="protein sequence ID" value="KAK0621230.1"/>
    <property type="molecule type" value="Genomic_DNA"/>
</dbReference>
<keyword evidence="2" id="KW-0479">Metal-binding</keyword>
<dbReference type="AlphaFoldDB" id="A0AA40C177"/>
<evidence type="ECO:0000313" key="9">
    <source>
        <dbReference type="EMBL" id="KAK0621230.1"/>
    </source>
</evidence>
<dbReference type="GO" id="GO:0031418">
    <property type="term" value="F:L-ascorbic acid binding"/>
    <property type="evidence" value="ECO:0007669"/>
    <property type="project" value="InterPro"/>
</dbReference>
<dbReference type="Pfam" id="PF13640">
    <property type="entry name" value="2OG-FeII_Oxy_3"/>
    <property type="match status" value="1"/>
</dbReference>
<accession>A0AA40C177</accession>
<name>A0AA40C177_9PEZI</name>
<keyword evidence="4" id="KW-0560">Oxidoreductase</keyword>
<dbReference type="PANTHER" id="PTHR10869:SF246">
    <property type="entry name" value="TRANSMEMBRANE PROLYL 4-HYDROXYLASE"/>
    <property type="match status" value="1"/>
</dbReference>
<proteinExistence type="predicted"/>
<evidence type="ECO:0000256" key="3">
    <source>
        <dbReference type="ARBA" id="ARBA00022964"/>
    </source>
</evidence>
<comment type="cofactor">
    <cofactor evidence="1">
        <name>L-ascorbate</name>
        <dbReference type="ChEBI" id="CHEBI:38290"/>
    </cofactor>
</comment>
<dbReference type="InterPro" id="IPR045054">
    <property type="entry name" value="P4HA-like"/>
</dbReference>
<evidence type="ECO:0000313" key="10">
    <source>
        <dbReference type="Proteomes" id="UP001174934"/>
    </source>
</evidence>
<dbReference type="GO" id="GO:0005783">
    <property type="term" value="C:endoplasmic reticulum"/>
    <property type="evidence" value="ECO:0007669"/>
    <property type="project" value="TreeGrafter"/>
</dbReference>
<sequence>MFSYIIALLAFIFFLANPLSQLFLSIGGRGGEGGGGGPPSPPQIRRTPRPPINLDLLALEETTTTNDNTTTPRQCTKDSYSVHVFSREPLVLYIENFLSFEEQRHLLDISAPLFAPSTITHNGGSSSQHNPTIRDSEVAVVPRTAAVRCVEDRARALQGWRDDVWIERLRTQRYRPGGHYAHHFDWSSSRGGWGRVSSFMAWVDASSGCSSGQEEKEGGDEERLEGGGTEFPLLARRGDQRWCAFVECDDSEEEGEEKGKTGVVFKPVAGNAVYWENFRADSTGRGYDETWHAGLPVVKGVKVGLNIWSWGRID</sequence>
<keyword evidence="10" id="KW-1185">Reference proteome</keyword>
<evidence type="ECO:0000256" key="1">
    <source>
        <dbReference type="ARBA" id="ARBA00001961"/>
    </source>
</evidence>
<reference evidence="9" key="1">
    <citation type="submission" date="2023-06" db="EMBL/GenBank/DDBJ databases">
        <title>Genome-scale phylogeny and comparative genomics of the fungal order Sordariales.</title>
        <authorList>
            <consortium name="Lawrence Berkeley National Laboratory"/>
            <person name="Hensen N."/>
            <person name="Bonometti L."/>
            <person name="Westerberg I."/>
            <person name="Brannstrom I.O."/>
            <person name="Guillou S."/>
            <person name="Cros-Aarteil S."/>
            <person name="Calhoun S."/>
            <person name="Haridas S."/>
            <person name="Kuo A."/>
            <person name="Mondo S."/>
            <person name="Pangilinan J."/>
            <person name="Riley R."/>
            <person name="LaButti K."/>
            <person name="Andreopoulos B."/>
            <person name="Lipzen A."/>
            <person name="Chen C."/>
            <person name="Yanf M."/>
            <person name="Daum C."/>
            <person name="Ng V."/>
            <person name="Clum A."/>
            <person name="Steindorff A."/>
            <person name="Ohm R."/>
            <person name="Martin F."/>
            <person name="Silar P."/>
            <person name="Natvig D."/>
            <person name="Lalanne C."/>
            <person name="Gautier V."/>
            <person name="Ament-velasquez S.L."/>
            <person name="Kruys A."/>
            <person name="Hutchinson M.I."/>
            <person name="Powell A.J."/>
            <person name="Barry K."/>
            <person name="Miller A.N."/>
            <person name="Grigoriev I.V."/>
            <person name="Debuchy R."/>
            <person name="Gladieux P."/>
            <person name="Thoren M.H."/>
            <person name="Johannesson H."/>
        </authorList>
    </citation>
    <scope>NUCLEOTIDE SEQUENCE</scope>
    <source>
        <strain evidence="9">SMH3391-2</strain>
    </source>
</reference>
<dbReference type="Proteomes" id="UP001174934">
    <property type="component" value="Unassembled WGS sequence"/>
</dbReference>
<comment type="caution">
    <text evidence="9">The sequence shown here is derived from an EMBL/GenBank/DDBJ whole genome shotgun (WGS) entry which is preliminary data.</text>
</comment>
<organism evidence="9 10">
    <name type="scientific">Bombardia bombarda</name>
    <dbReference type="NCBI Taxonomy" id="252184"/>
    <lineage>
        <taxon>Eukaryota</taxon>
        <taxon>Fungi</taxon>
        <taxon>Dikarya</taxon>
        <taxon>Ascomycota</taxon>
        <taxon>Pezizomycotina</taxon>
        <taxon>Sordariomycetes</taxon>
        <taxon>Sordariomycetidae</taxon>
        <taxon>Sordariales</taxon>
        <taxon>Lasiosphaeriaceae</taxon>
        <taxon>Bombardia</taxon>
    </lineage>
</organism>
<dbReference type="InterPro" id="IPR044862">
    <property type="entry name" value="Pro_4_hyd_alph_FE2OG_OXY"/>
</dbReference>
<evidence type="ECO:0000256" key="5">
    <source>
        <dbReference type="ARBA" id="ARBA00023004"/>
    </source>
</evidence>
<dbReference type="InterPro" id="IPR006620">
    <property type="entry name" value="Pro_4_hyd_alph"/>
</dbReference>
<dbReference type="PANTHER" id="PTHR10869">
    <property type="entry name" value="PROLYL 4-HYDROXYLASE ALPHA SUBUNIT"/>
    <property type="match status" value="1"/>
</dbReference>
<keyword evidence="5" id="KW-0408">Iron</keyword>
<dbReference type="FunFam" id="2.60.120.620:FF:000027">
    <property type="entry name" value="Oxidoreductase, 2OG-Fe(II) oxygenase family family"/>
    <property type="match status" value="1"/>
</dbReference>
<feature type="chain" id="PRO_5041241835" description="Prolyl 4-hydroxylase alpha subunit domain-containing protein" evidence="7">
    <location>
        <begin position="19"/>
        <end position="314"/>
    </location>
</feature>
<keyword evidence="3" id="KW-0223">Dioxygenase</keyword>
<evidence type="ECO:0000256" key="6">
    <source>
        <dbReference type="SAM" id="MobiDB-lite"/>
    </source>
</evidence>
<dbReference type="Gene3D" id="2.60.120.620">
    <property type="entry name" value="q2cbj1_9rhob like domain"/>
    <property type="match status" value="1"/>
</dbReference>
<feature type="region of interest" description="Disordered" evidence="6">
    <location>
        <begin position="31"/>
        <end position="50"/>
    </location>
</feature>
<evidence type="ECO:0000256" key="7">
    <source>
        <dbReference type="SAM" id="SignalP"/>
    </source>
</evidence>
<evidence type="ECO:0000256" key="4">
    <source>
        <dbReference type="ARBA" id="ARBA00023002"/>
    </source>
</evidence>
<dbReference type="GO" id="GO:0005506">
    <property type="term" value="F:iron ion binding"/>
    <property type="evidence" value="ECO:0007669"/>
    <property type="project" value="InterPro"/>
</dbReference>
<feature type="signal peptide" evidence="7">
    <location>
        <begin position="1"/>
        <end position="18"/>
    </location>
</feature>
<evidence type="ECO:0000256" key="2">
    <source>
        <dbReference type="ARBA" id="ARBA00022723"/>
    </source>
</evidence>
<keyword evidence="7" id="KW-0732">Signal</keyword>